<keyword evidence="2" id="KW-1185">Reference proteome</keyword>
<dbReference type="EMBL" id="QXQA01000017">
    <property type="protein sequence ID" value="RIX49981.1"/>
    <property type="molecule type" value="Genomic_DNA"/>
</dbReference>
<gene>
    <name evidence="1" type="ORF">D3P08_22195</name>
</gene>
<dbReference type="Proteomes" id="UP000266482">
    <property type="component" value="Unassembled WGS sequence"/>
</dbReference>
<organism evidence="1 2">
    <name type="scientific">Paenibacillus nanensis</name>
    <dbReference type="NCBI Taxonomy" id="393251"/>
    <lineage>
        <taxon>Bacteria</taxon>
        <taxon>Bacillati</taxon>
        <taxon>Bacillota</taxon>
        <taxon>Bacilli</taxon>
        <taxon>Bacillales</taxon>
        <taxon>Paenibacillaceae</taxon>
        <taxon>Paenibacillus</taxon>
    </lineage>
</organism>
<dbReference type="Gene3D" id="1.20.5.850">
    <property type="entry name" value="Rbstp2229 protein"/>
    <property type="match status" value="1"/>
</dbReference>
<dbReference type="AlphaFoldDB" id="A0A3A1URD4"/>
<name>A0A3A1URD4_9BACL</name>
<dbReference type="Pfam" id="PF08968">
    <property type="entry name" value="DUF1885"/>
    <property type="match status" value="1"/>
</dbReference>
<reference evidence="1 2" key="1">
    <citation type="submission" date="2018-09" db="EMBL/GenBank/DDBJ databases">
        <title>Paenibacillus aracenensis nov. sp. isolated from a cave in southern Spain.</title>
        <authorList>
            <person name="Jurado V."/>
            <person name="Gutierrez-Patricio S."/>
            <person name="Gonzalez-Pimentel J.L."/>
            <person name="Miller A.Z."/>
            <person name="Laiz L."/>
            <person name="Saiz-Jimenez C."/>
        </authorList>
    </citation>
    <scope>NUCLEOTIDE SEQUENCE [LARGE SCALE GENOMIC DNA]</scope>
    <source>
        <strain evidence="1 2">DSM 22867</strain>
    </source>
</reference>
<comment type="caution">
    <text evidence="1">The sequence shown here is derived from an EMBL/GenBank/DDBJ whole genome shotgun (WGS) entry which is preliminary data.</text>
</comment>
<dbReference type="OrthoDB" id="2966171at2"/>
<sequence length="138" mass="15735">MSQSAYIKLVAGSKNQDITLQDVQDALHRYREQTSRTGEQLGWDYERAAFPYTIESKGDERWFYLKGITSQYKHIIMGIGETASVSGEPAKCVQVVLPDESTHGDKSKANELCKYIAKSWLAELTMFNGRTVYYNPRK</sequence>
<dbReference type="InterPro" id="IPR015062">
    <property type="entry name" value="DUF1885"/>
</dbReference>
<dbReference type="RefSeq" id="WP_119602309.1">
    <property type="nucleotide sequence ID" value="NZ_QXQA01000017.1"/>
</dbReference>
<evidence type="ECO:0000313" key="2">
    <source>
        <dbReference type="Proteomes" id="UP000266482"/>
    </source>
</evidence>
<dbReference type="InterPro" id="IPR036294">
    <property type="entry name" value="Rbstp2229-like_sf"/>
</dbReference>
<proteinExistence type="predicted"/>
<dbReference type="Gene3D" id="3.30.310.120">
    <property type="entry name" value="Rbstp2229 like protein"/>
    <property type="match status" value="1"/>
</dbReference>
<protein>
    <submittedName>
        <fullName evidence="1">DUF1885 family protein</fullName>
    </submittedName>
</protein>
<dbReference type="SUPFAM" id="SSF111171">
    <property type="entry name" value="Rbstp2229 protein"/>
    <property type="match status" value="1"/>
</dbReference>
<evidence type="ECO:0000313" key="1">
    <source>
        <dbReference type="EMBL" id="RIX49981.1"/>
    </source>
</evidence>
<accession>A0A3A1URD4</accession>